<keyword evidence="5 6" id="KW-0949">S-adenosyl-L-methionine</keyword>
<keyword evidence="7" id="KW-0687">Ribonucleoprotein</keyword>
<name>A0A4V2UYY2_9BURK</name>
<proteinExistence type="inferred from homology"/>
<dbReference type="GO" id="GO:0032259">
    <property type="term" value="P:methylation"/>
    <property type="evidence" value="ECO:0007669"/>
    <property type="project" value="UniProtKB-KW"/>
</dbReference>
<accession>A0A4V2UYY2</accession>
<evidence type="ECO:0000256" key="4">
    <source>
        <dbReference type="ARBA" id="ARBA00022679"/>
    </source>
</evidence>
<feature type="binding site" evidence="6">
    <location>
        <position position="205"/>
    </location>
    <ligand>
        <name>S-adenosyl-L-methionine</name>
        <dbReference type="ChEBI" id="CHEBI:59789"/>
    </ligand>
</feature>
<dbReference type="PIRSF" id="PIRSF000401">
    <property type="entry name" value="RPL11_MTase"/>
    <property type="match status" value="1"/>
</dbReference>
<evidence type="ECO:0000256" key="1">
    <source>
        <dbReference type="ARBA" id="ARBA00009741"/>
    </source>
</evidence>
<keyword evidence="3 6" id="KW-0489">Methyltransferase</keyword>
<dbReference type="PANTHER" id="PTHR43648">
    <property type="entry name" value="ELECTRON TRANSFER FLAVOPROTEIN BETA SUBUNIT LYSINE METHYLTRANSFERASE"/>
    <property type="match status" value="1"/>
</dbReference>
<sequence>MRELVLSCREDQAEALSDALLEAGVLSVSVEDADSDTDAEQPLFGEPGLEPEIQAWRRNRVVALLPDGADPQQILEQVAAALSDPVAPGWLVREVPDADWVRLTQAQFGPIKIGERIWIVPSWHRDDPGVPPSGPRAAAGDGPIHIELDPGLAFGTGSHPTTHLCLEWLTEHVRGGETLLDYGCGSGILAIAARLLGAGRCWAVDIDEQAVDSTRYNAQVNQVVLEAMLPDALAAGQTELVVANILSNPLKVLAPMLSNRVAPGGRLALSGVLERQADEVAQAYAPWLALRVWRARDGWVCLHGRRN</sequence>
<reference evidence="7 8" key="1">
    <citation type="submission" date="2019-03" db="EMBL/GenBank/DDBJ databases">
        <title>Genomic Encyclopedia of Type Strains, Phase IV (KMG-IV): sequencing the most valuable type-strain genomes for metagenomic binning, comparative biology and taxonomic classification.</title>
        <authorList>
            <person name="Goeker M."/>
        </authorList>
    </citation>
    <scope>NUCLEOTIDE SEQUENCE [LARGE SCALE GENOMIC DNA]</scope>
    <source>
        <strain evidence="7 8">DSM 24591</strain>
    </source>
</reference>
<comment type="function">
    <text evidence="6">Methylates ribosomal protein L11.</text>
</comment>
<feature type="binding site" evidence="6">
    <location>
        <position position="244"/>
    </location>
    <ligand>
        <name>S-adenosyl-L-methionine</name>
        <dbReference type="ChEBI" id="CHEBI:59789"/>
    </ligand>
</feature>
<dbReference type="RefSeq" id="WP_132581372.1">
    <property type="nucleotide sequence ID" value="NZ_SMAJ01000004.1"/>
</dbReference>
<comment type="subcellular location">
    <subcellularLocation>
        <location evidence="6">Cytoplasm</location>
    </subcellularLocation>
</comment>
<dbReference type="CDD" id="cd02440">
    <property type="entry name" value="AdoMet_MTases"/>
    <property type="match status" value="1"/>
</dbReference>
<evidence type="ECO:0000313" key="8">
    <source>
        <dbReference type="Proteomes" id="UP000295525"/>
    </source>
</evidence>
<dbReference type="InterPro" id="IPR029063">
    <property type="entry name" value="SAM-dependent_MTases_sf"/>
</dbReference>
<evidence type="ECO:0000313" key="7">
    <source>
        <dbReference type="EMBL" id="TCT09128.1"/>
    </source>
</evidence>
<dbReference type="SUPFAM" id="SSF53335">
    <property type="entry name" value="S-adenosyl-L-methionine-dependent methyltransferases"/>
    <property type="match status" value="1"/>
</dbReference>
<dbReference type="InterPro" id="IPR004498">
    <property type="entry name" value="Ribosomal_PrmA_MeTrfase"/>
</dbReference>
<keyword evidence="8" id="KW-1185">Reference proteome</keyword>
<comment type="similarity">
    <text evidence="1 6">Belongs to the methyltransferase superfamily. PrmA family.</text>
</comment>
<dbReference type="OrthoDB" id="9785995at2"/>
<evidence type="ECO:0000256" key="5">
    <source>
        <dbReference type="ARBA" id="ARBA00022691"/>
    </source>
</evidence>
<dbReference type="Gene3D" id="3.40.50.150">
    <property type="entry name" value="Vaccinia Virus protein VP39"/>
    <property type="match status" value="1"/>
</dbReference>
<dbReference type="GO" id="GO:0005829">
    <property type="term" value="C:cytosol"/>
    <property type="evidence" value="ECO:0007669"/>
    <property type="project" value="TreeGrafter"/>
</dbReference>
<evidence type="ECO:0000256" key="3">
    <source>
        <dbReference type="ARBA" id="ARBA00022603"/>
    </source>
</evidence>
<dbReference type="GO" id="GO:0005840">
    <property type="term" value="C:ribosome"/>
    <property type="evidence" value="ECO:0007669"/>
    <property type="project" value="UniProtKB-KW"/>
</dbReference>
<gene>
    <name evidence="6" type="primary">prmA</name>
    <name evidence="7" type="ORF">EDC26_104288</name>
</gene>
<dbReference type="AlphaFoldDB" id="A0A4V2UYY2"/>
<comment type="caution">
    <text evidence="7">The sequence shown here is derived from an EMBL/GenBank/DDBJ whole genome shotgun (WGS) entry which is preliminary data.</text>
</comment>
<evidence type="ECO:0000256" key="6">
    <source>
        <dbReference type="HAMAP-Rule" id="MF_00735"/>
    </source>
</evidence>
<keyword evidence="7" id="KW-0689">Ribosomal protein</keyword>
<keyword evidence="4 6" id="KW-0808">Transferase</keyword>
<dbReference type="EMBL" id="SMAJ01000004">
    <property type="protein sequence ID" value="TCT09128.1"/>
    <property type="molecule type" value="Genomic_DNA"/>
</dbReference>
<evidence type="ECO:0000256" key="2">
    <source>
        <dbReference type="ARBA" id="ARBA00022490"/>
    </source>
</evidence>
<comment type="catalytic activity">
    <reaction evidence="6">
        <text>L-lysyl-[protein] + 3 S-adenosyl-L-methionine = N(6),N(6),N(6)-trimethyl-L-lysyl-[protein] + 3 S-adenosyl-L-homocysteine + 3 H(+)</text>
        <dbReference type="Rhea" id="RHEA:54192"/>
        <dbReference type="Rhea" id="RHEA-COMP:9752"/>
        <dbReference type="Rhea" id="RHEA-COMP:13826"/>
        <dbReference type="ChEBI" id="CHEBI:15378"/>
        <dbReference type="ChEBI" id="CHEBI:29969"/>
        <dbReference type="ChEBI" id="CHEBI:57856"/>
        <dbReference type="ChEBI" id="CHEBI:59789"/>
        <dbReference type="ChEBI" id="CHEBI:61961"/>
    </reaction>
</comment>
<feature type="binding site" evidence="6">
    <location>
        <position position="162"/>
    </location>
    <ligand>
        <name>S-adenosyl-L-methionine</name>
        <dbReference type="ChEBI" id="CHEBI:59789"/>
    </ligand>
</feature>
<feature type="binding site" evidence="6">
    <location>
        <position position="183"/>
    </location>
    <ligand>
        <name>S-adenosyl-L-methionine</name>
        <dbReference type="ChEBI" id="CHEBI:59789"/>
    </ligand>
</feature>
<dbReference type="NCBIfam" id="TIGR00406">
    <property type="entry name" value="prmA"/>
    <property type="match status" value="1"/>
</dbReference>
<organism evidence="7 8">
    <name type="scientific">Paralcaligenes ureilyticus</name>
    <dbReference type="NCBI Taxonomy" id="627131"/>
    <lineage>
        <taxon>Bacteria</taxon>
        <taxon>Pseudomonadati</taxon>
        <taxon>Pseudomonadota</taxon>
        <taxon>Betaproteobacteria</taxon>
        <taxon>Burkholderiales</taxon>
        <taxon>Alcaligenaceae</taxon>
        <taxon>Paralcaligenes</taxon>
    </lineage>
</organism>
<dbReference type="Proteomes" id="UP000295525">
    <property type="component" value="Unassembled WGS sequence"/>
</dbReference>
<protein>
    <recommendedName>
        <fullName evidence="6">Ribosomal protein L11 methyltransferase</fullName>
        <shortName evidence="6">L11 Mtase</shortName>
        <ecNumber evidence="6">2.1.1.-</ecNumber>
    </recommendedName>
</protein>
<dbReference type="EC" id="2.1.1.-" evidence="6"/>
<dbReference type="HAMAP" id="MF_00735">
    <property type="entry name" value="Methyltr_PrmA"/>
    <property type="match status" value="1"/>
</dbReference>
<dbReference type="GO" id="GO:0016279">
    <property type="term" value="F:protein-lysine N-methyltransferase activity"/>
    <property type="evidence" value="ECO:0007669"/>
    <property type="project" value="TreeGrafter"/>
</dbReference>
<dbReference type="PANTHER" id="PTHR43648:SF1">
    <property type="entry name" value="ELECTRON TRANSFER FLAVOPROTEIN BETA SUBUNIT LYSINE METHYLTRANSFERASE"/>
    <property type="match status" value="1"/>
</dbReference>
<keyword evidence="2 6" id="KW-0963">Cytoplasm</keyword>
<dbReference type="Pfam" id="PF06325">
    <property type="entry name" value="PrmA"/>
    <property type="match status" value="1"/>
</dbReference>
<dbReference type="InterPro" id="IPR050078">
    <property type="entry name" value="Ribosomal_L11_MeTrfase_PrmA"/>
</dbReference>